<organism evidence="2 3">
    <name type="scientific">Acrocarpospora pleiomorpha</name>
    <dbReference type="NCBI Taxonomy" id="90975"/>
    <lineage>
        <taxon>Bacteria</taxon>
        <taxon>Bacillati</taxon>
        <taxon>Actinomycetota</taxon>
        <taxon>Actinomycetes</taxon>
        <taxon>Streptosporangiales</taxon>
        <taxon>Streptosporangiaceae</taxon>
        <taxon>Acrocarpospora</taxon>
    </lineage>
</organism>
<feature type="region of interest" description="Disordered" evidence="1">
    <location>
        <begin position="43"/>
        <end position="63"/>
    </location>
</feature>
<name>A0A5M3XJC9_9ACTN</name>
<dbReference type="Proteomes" id="UP000377595">
    <property type="component" value="Unassembled WGS sequence"/>
</dbReference>
<proteinExistence type="predicted"/>
<dbReference type="EMBL" id="BLAF01000022">
    <property type="protein sequence ID" value="GES21354.1"/>
    <property type="molecule type" value="Genomic_DNA"/>
</dbReference>
<keyword evidence="3" id="KW-1185">Reference proteome</keyword>
<protein>
    <submittedName>
        <fullName evidence="2">Uncharacterized protein</fullName>
    </submittedName>
</protein>
<evidence type="ECO:0000313" key="3">
    <source>
        <dbReference type="Proteomes" id="UP000377595"/>
    </source>
</evidence>
<gene>
    <name evidence="2" type="ORF">Aple_042500</name>
</gene>
<sequence>MDLWSQCRPEGAIPMQPWVRLRKSLPYVSFGDVVLPKPGVVGSIPSGAPNEMPVTWDNTGHGRSSMSGCVRLQLIGGRAKYVRNYSDGSYWPTPPATQTSPSDLPPPNSRDRGAG</sequence>
<evidence type="ECO:0000313" key="2">
    <source>
        <dbReference type="EMBL" id="GES21354.1"/>
    </source>
</evidence>
<evidence type="ECO:0000256" key="1">
    <source>
        <dbReference type="SAM" id="MobiDB-lite"/>
    </source>
</evidence>
<feature type="region of interest" description="Disordered" evidence="1">
    <location>
        <begin position="87"/>
        <end position="115"/>
    </location>
</feature>
<dbReference type="AlphaFoldDB" id="A0A5M3XJC9"/>
<comment type="caution">
    <text evidence="2">The sequence shown here is derived from an EMBL/GenBank/DDBJ whole genome shotgun (WGS) entry which is preliminary data.</text>
</comment>
<accession>A0A5M3XJC9</accession>
<reference evidence="2 3" key="1">
    <citation type="submission" date="2019-10" db="EMBL/GenBank/DDBJ databases">
        <title>Whole genome shotgun sequence of Acrocarpospora pleiomorpha NBRC 16267.</title>
        <authorList>
            <person name="Ichikawa N."/>
            <person name="Kimura A."/>
            <person name="Kitahashi Y."/>
            <person name="Komaki H."/>
            <person name="Oguchi A."/>
        </authorList>
    </citation>
    <scope>NUCLEOTIDE SEQUENCE [LARGE SCALE GENOMIC DNA]</scope>
    <source>
        <strain evidence="2 3">NBRC 16267</strain>
    </source>
</reference>